<feature type="compositionally biased region" description="Gly residues" evidence="1">
    <location>
        <begin position="224"/>
        <end position="233"/>
    </location>
</feature>
<evidence type="ECO:0000313" key="5">
    <source>
        <dbReference type="Proteomes" id="UP000220629"/>
    </source>
</evidence>
<reference evidence="3" key="2">
    <citation type="submission" date="2017-09" db="EMBL/GenBank/DDBJ databases">
        <title>FDA dAtabase for Regulatory Grade micrObial Sequences (FDA-ARGOS): Supporting development and validation of Infectious Disease Dx tests.</title>
        <authorList>
            <person name="Minogue T."/>
            <person name="Wolcott M."/>
            <person name="Wasieloski L."/>
            <person name="Aguilar W."/>
            <person name="Moore D."/>
            <person name="Tallon L.J."/>
            <person name="Sadzewicz L."/>
            <person name="Ott S."/>
            <person name="Zhao X."/>
            <person name="Nagaraj S."/>
            <person name="Vavikolanu K."/>
            <person name="Aluvathingal J."/>
            <person name="Nadendla S."/>
            <person name="Sichtig H."/>
        </authorList>
    </citation>
    <scope>NUCLEOTIDE SEQUENCE</scope>
    <source>
        <strain evidence="3">FDAARGOS_390</strain>
    </source>
</reference>
<proteinExistence type="predicted"/>
<feature type="compositionally biased region" description="Basic and acidic residues" evidence="1">
    <location>
        <begin position="46"/>
        <end position="59"/>
    </location>
</feature>
<dbReference type="EMBL" id="PDDY01000004">
    <property type="protein sequence ID" value="PEH37402.1"/>
    <property type="molecule type" value="Genomic_DNA"/>
</dbReference>
<sequence length="257" mass="27336">MDPKQENGDASDNAVQQPENQDGPQGTDGSRRGEPPPKWAMTRIGELTRQRREAEQNAERLAAENARLLQQIGAGGGGDGGDGGGNGEGGGRAGGAAPSQQAVEEMAERIAARRIAEREYLASIQKTEQAGRKEFQDFDQVVQQFGAIGGIPAPMFQAINRLENPHRVLYSLGNDLELASRLTSMDPILLGVELARLSGAMRPMAVDEAGNRLPPPIEPPSGRSSGGGGGGGDVDLDDNLSDEQWHAARDRQRRAAR</sequence>
<evidence type="ECO:0000313" key="2">
    <source>
        <dbReference type="EMBL" id="KGC16637.1"/>
    </source>
</evidence>
<protein>
    <submittedName>
        <fullName evidence="3">Uncharacterized protein</fullName>
    </submittedName>
</protein>
<dbReference type="KEGG" id="bgo:BM43_480"/>
<feature type="compositionally biased region" description="Polar residues" evidence="1">
    <location>
        <begin position="8"/>
        <end position="28"/>
    </location>
</feature>
<feature type="region of interest" description="Disordered" evidence="1">
    <location>
        <begin position="72"/>
        <end position="100"/>
    </location>
</feature>
<evidence type="ECO:0000313" key="4">
    <source>
        <dbReference type="Proteomes" id="UP000029590"/>
    </source>
</evidence>
<dbReference type="AlphaFoldDB" id="A0A095GH42"/>
<accession>A0A095GH42</accession>
<evidence type="ECO:0000313" key="3">
    <source>
        <dbReference type="EMBL" id="PEH37402.1"/>
    </source>
</evidence>
<feature type="region of interest" description="Disordered" evidence="1">
    <location>
        <begin position="1"/>
        <end position="59"/>
    </location>
</feature>
<name>A0A095GH42_BURGA</name>
<feature type="region of interest" description="Disordered" evidence="1">
    <location>
        <begin position="207"/>
        <end position="257"/>
    </location>
</feature>
<comment type="caution">
    <text evidence="3">The sequence shown here is derived from an EMBL/GenBank/DDBJ whole genome shotgun (WGS) entry which is preliminary data.</text>
</comment>
<gene>
    <name evidence="3" type="ORF">CRM94_22950</name>
    <name evidence="2" type="ORF">DM48_5164</name>
</gene>
<dbReference type="RefSeq" id="WP_036049758.1">
    <property type="nucleotide sequence ID" value="NZ_CADEVY010000003.1"/>
</dbReference>
<dbReference type="EMBL" id="JPGG01000015">
    <property type="protein sequence ID" value="KGC16637.1"/>
    <property type="molecule type" value="Genomic_DNA"/>
</dbReference>
<organism evidence="3 5">
    <name type="scientific">Burkholderia gladioli</name>
    <name type="common">Pseudomonas marginata</name>
    <name type="synonym">Phytomonas marginata</name>
    <dbReference type="NCBI Taxonomy" id="28095"/>
    <lineage>
        <taxon>Bacteria</taxon>
        <taxon>Pseudomonadati</taxon>
        <taxon>Pseudomonadota</taxon>
        <taxon>Betaproteobacteria</taxon>
        <taxon>Burkholderiales</taxon>
        <taxon>Burkholderiaceae</taxon>
        <taxon>Burkholderia</taxon>
    </lineage>
</organism>
<dbReference type="Proteomes" id="UP000220629">
    <property type="component" value="Unassembled WGS sequence"/>
</dbReference>
<dbReference type="Proteomes" id="UP000029590">
    <property type="component" value="Unassembled WGS sequence"/>
</dbReference>
<reference evidence="5" key="3">
    <citation type="submission" date="2017-09" db="EMBL/GenBank/DDBJ databases">
        <title>FDA dAtabase for Regulatory Grade micrObial Sequences (FDA-ARGOS): Supporting development and validation of Infectious Disease Dx tests.</title>
        <authorList>
            <person name="Minogue T."/>
            <person name="Wolcott M."/>
            <person name="Wasieloski L."/>
            <person name="Aguilar W."/>
            <person name="Moore D."/>
            <person name="Tallon L."/>
            <person name="Sadzewicz L."/>
            <person name="Ott S."/>
            <person name="Zhao X."/>
            <person name="Nagaraj S."/>
            <person name="Vavikolanu K."/>
            <person name="Aluvathingal J."/>
            <person name="Nadendla S."/>
            <person name="Sichtig H."/>
        </authorList>
    </citation>
    <scope>NUCLEOTIDE SEQUENCE [LARGE SCALE GENOMIC DNA]</scope>
    <source>
        <strain evidence="5">FDAARGOS_390</strain>
    </source>
</reference>
<feature type="compositionally biased region" description="Gly residues" evidence="1">
    <location>
        <begin position="73"/>
        <end position="94"/>
    </location>
</feature>
<reference evidence="2 4" key="1">
    <citation type="submission" date="2014-04" db="EMBL/GenBank/DDBJ databases">
        <authorList>
            <person name="Bishop-Lilly K.A."/>
            <person name="Broomall S.M."/>
            <person name="Chain P.S."/>
            <person name="Chertkov O."/>
            <person name="Coyne S.R."/>
            <person name="Daligault H.E."/>
            <person name="Davenport K.W."/>
            <person name="Erkkila T."/>
            <person name="Frey K.G."/>
            <person name="Gibbons H.S."/>
            <person name="Gu W."/>
            <person name="Jaissle J."/>
            <person name="Johnson S.L."/>
            <person name="Koroleva G.I."/>
            <person name="Ladner J.T."/>
            <person name="Lo C.-C."/>
            <person name="Minogue T.D."/>
            <person name="Munk C."/>
            <person name="Palacios G.F."/>
            <person name="Redden C.L."/>
            <person name="Rosenzweig C.N."/>
            <person name="Scholz M.B."/>
            <person name="Teshima H."/>
            <person name="Xu Y."/>
        </authorList>
    </citation>
    <scope>NUCLEOTIDE SEQUENCE [LARGE SCALE GENOMIC DNA]</scope>
    <source>
        <strain evidence="4">gladioli</strain>
        <strain evidence="2">Gladioli</strain>
    </source>
</reference>
<evidence type="ECO:0000256" key="1">
    <source>
        <dbReference type="SAM" id="MobiDB-lite"/>
    </source>
</evidence>